<gene>
    <name evidence="1" type="ORF">Atai01_37410</name>
</gene>
<accession>A0A9W6R3X6</accession>
<keyword evidence="2" id="KW-1185">Reference proteome</keyword>
<dbReference type="RefSeq" id="WP_027946392.1">
    <property type="nucleotide sequence ID" value="NZ_BSTI01000007.1"/>
</dbReference>
<reference evidence="1" key="1">
    <citation type="submission" date="2023-03" db="EMBL/GenBank/DDBJ databases">
        <title>Amycolatopsis taiwanensis NBRC 103393.</title>
        <authorList>
            <person name="Ichikawa N."/>
            <person name="Sato H."/>
            <person name="Tonouchi N."/>
        </authorList>
    </citation>
    <scope>NUCLEOTIDE SEQUENCE</scope>
    <source>
        <strain evidence="1">NBRC 103393</strain>
    </source>
</reference>
<dbReference type="EMBL" id="BSTI01000007">
    <property type="protein sequence ID" value="GLY67122.1"/>
    <property type="molecule type" value="Genomic_DNA"/>
</dbReference>
<dbReference type="Proteomes" id="UP001165136">
    <property type="component" value="Unassembled WGS sequence"/>
</dbReference>
<sequence>MPVSVLEFSGQDADLLPAREALQVGPMDGLAGLFGGALGVGQALNHFPAYHGSFLHGGPRPLPVIR</sequence>
<dbReference type="AlphaFoldDB" id="A0A9W6R3X6"/>
<protein>
    <submittedName>
        <fullName evidence="1">Uncharacterized protein</fullName>
    </submittedName>
</protein>
<evidence type="ECO:0000313" key="1">
    <source>
        <dbReference type="EMBL" id="GLY67122.1"/>
    </source>
</evidence>
<evidence type="ECO:0000313" key="2">
    <source>
        <dbReference type="Proteomes" id="UP001165136"/>
    </source>
</evidence>
<organism evidence="1 2">
    <name type="scientific">Amycolatopsis taiwanensis</name>
    <dbReference type="NCBI Taxonomy" id="342230"/>
    <lineage>
        <taxon>Bacteria</taxon>
        <taxon>Bacillati</taxon>
        <taxon>Actinomycetota</taxon>
        <taxon>Actinomycetes</taxon>
        <taxon>Pseudonocardiales</taxon>
        <taxon>Pseudonocardiaceae</taxon>
        <taxon>Amycolatopsis</taxon>
    </lineage>
</organism>
<comment type="caution">
    <text evidence="1">The sequence shown here is derived from an EMBL/GenBank/DDBJ whole genome shotgun (WGS) entry which is preliminary data.</text>
</comment>
<name>A0A9W6R3X6_9PSEU</name>
<proteinExistence type="predicted"/>